<dbReference type="InterPro" id="IPR015422">
    <property type="entry name" value="PyrdxlP-dep_Trfase_small"/>
</dbReference>
<evidence type="ECO:0000256" key="2">
    <source>
        <dbReference type="ARBA" id="ARBA00022898"/>
    </source>
</evidence>
<dbReference type="EMBL" id="CP013386">
    <property type="protein sequence ID" value="AOJ02172.1"/>
    <property type="molecule type" value="Genomic_DNA"/>
</dbReference>
<evidence type="ECO:0000256" key="1">
    <source>
        <dbReference type="ARBA" id="ARBA00001933"/>
    </source>
</evidence>
<accession>A0A1B4FF46</accession>
<gene>
    <name evidence="4" type="ORF">WS70_10310</name>
</gene>
<dbReference type="GO" id="GO:0030170">
    <property type="term" value="F:pyridoxal phosphate binding"/>
    <property type="evidence" value="ECO:0007669"/>
    <property type="project" value="InterPro"/>
</dbReference>
<dbReference type="SUPFAM" id="SSF53383">
    <property type="entry name" value="PLP-dependent transferases"/>
    <property type="match status" value="1"/>
</dbReference>
<dbReference type="InterPro" id="IPR015424">
    <property type="entry name" value="PyrdxlP-dep_Trfase"/>
</dbReference>
<evidence type="ECO:0000313" key="5">
    <source>
        <dbReference type="Proteomes" id="UP000062519"/>
    </source>
</evidence>
<comment type="cofactor">
    <cofactor evidence="1">
        <name>pyridoxal 5'-phosphate</name>
        <dbReference type="ChEBI" id="CHEBI:597326"/>
    </cofactor>
</comment>
<reference evidence="4 5" key="1">
    <citation type="submission" date="2015-12" db="EMBL/GenBank/DDBJ databases">
        <title>Diversity of Burkholderia near neighbor genomes.</title>
        <authorList>
            <person name="Sahl J."/>
            <person name="Wagner D."/>
            <person name="Keim P."/>
        </authorList>
    </citation>
    <scope>NUCLEOTIDE SEQUENCE [LARGE SCALE GENOMIC DNA]</scope>
    <source>
        <strain evidence="4 5">BDU6</strain>
    </source>
</reference>
<dbReference type="PANTHER" id="PTHR43713:SF3">
    <property type="entry name" value="GLUTAMATE-1-SEMIALDEHYDE 2,1-AMINOMUTASE 1, CHLOROPLASTIC-RELATED"/>
    <property type="match status" value="1"/>
</dbReference>
<dbReference type="PANTHER" id="PTHR43713">
    <property type="entry name" value="GLUTAMATE-1-SEMIALDEHYDE 2,1-AMINOMUTASE"/>
    <property type="match status" value="1"/>
</dbReference>
<name>A0A1B4FF46_9BURK</name>
<dbReference type="GO" id="GO:0008483">
    <property type="term" value="F:transaminase activity"/>
    <property type="evidence" value="ECO:0007669"/>
    <property type="project" value="InterPro"/>
</dbReference>
<organism evidence="4 5">
    <name type="scientific">Burkholderia mayonis</name>
    <dbReference type="NCBI Taxonomy" id="1385591"/>
    <lineage>
        <taxon>Bacteria</taxon>
        <taxon>Pseudomonadati</taxon>
        <taxon>Pseudomonadota</taxon>
        <taxon>Betaproteobacteria</taxon>
        <taxon>Burkholderiales</taxon>
        <taxon>Burkholderiaceae</taxon>
        <taxon>Burkholderia</taxon>
        <taxon>pseudomallei group</taxon>
    </lineage>
</organism>
<evidence type="ECO:0000313" key="4">
    <source>
        <dbReference type="EMBL" id="AOJ02172.1"/>
    </source>
</evidence>
<dbReference type="KEGG" id="buu:WS70_10310"/>
<dbReference type="Pfam" id="PF00202">
    <property type="entry name" value="Aminotran_3"/>
    <property type="match status" value="1"/>
</dbReference>
<dbReference type="InterPro" id="IPR005814">
    <property type="entry name" value="Aminotrans_3"/>
</dbReference>
<comment type="similarity">
    <text evidence="3">Belongs to the class-III pyridoxal-phosphate-dependent aminotransferase family.</text>
</comment>
<evidence type="ECO:0008006" key="6">
    <source>
        <dbReference type="Google" id="ProtNLM"/>
    </source>
</evidence>
<dbReference type="Proteomes" id="UP000062519">
    <property type="component" value="Chromosome 1"/>
</dbReference>
<dbReference type="InterPro" id="IPR015421">
    <property type="entry name" value="PyrdxlP-dep_Trfase_major"/>
</dbReference>
<keyword evidence="5" id="KW-1185">Reference proteome</keyword>
<dbReference type="Gene3D" id="3.40.640.10">
    <property type="entry name" value="Type I PLP-dependent aspartate aminotransferase-like (Major domain)"/>
    <property type="match status" value="1"/>
</dbReference>
<dbReference type="AlphaFoldDB" id="A0A1B4FF46"/>
<dbReference type="Gene3D" id="3.90.1150.10">
    <property type="entry name" value="Aspartate Aminotransferase, domain 1"/>
    <property type="match status" value="1"/>
</dbReference>
<sequence length="368" mass="40332">MSRGFLQQYETERHQLLSERFCAAVPCAEKLRLVNSGLEATMYATRIARAVTGKRLILKFEGHFHGLNDTLAWNIDSSPRSAAMLENGELERVAGTVGIPGELGQLTVPLPWNDLNAARNAFERYSGDVAGVILEPIALNIGCIRPDDGFLEGLRALATKHEALLIFDEVLTGFRSNLGGAQQALGVTPDIATYGKAFGCGMPIAGIAGKAEYMDVIAPRGPVQISGTNTGRYLAVSAALSVLEHLADGTIYRYVAALENRLESGLREVFDRHGIPCHIDGYGGRIGVHIGASERPRTMRDIERTYPVAFAHELFRRLSTEYRLYGFLMPLSYCPEPVTLSAAHTPQMIDDACERLDRALDELEYHAN</sequence>
<proteinExistence type="inferred from homology"/>
<evidence type="ECO:0000256" key="3">
    <source>
        <dbReference type="RuleBase" id="RU003560"/>
    </source>
</evidence>
<keyword evidence="2 3" id="KW-0663">Pyridoxal phosphate</keyword>
<protein>
    <recommendedName>
        <fullName evidence="6">Glutamate-1-semialdehyde 2,1-aminomutase</fullName>
    </recommendedName>
</protein>